<name>A0A2T4IKC8_9RHOO</name>
<dbReference type="AlphaFoldDB" id="A0A2T4IKC8"/>
<organism evidence="1 2">
    <name type="scientific">Pseudothauera lacus</name>
    <dbReference type="NCBI Taxonomy" id="2136175"/>
    <lineage>
        <taxon>Bacteria</taxon>
        <taxon>Pseudomonadati</taxon>
        <taxon>Pseudomonadota</taxon>
        <taxon>Betaproteobacteria</taxon>
        <taxon>Rhodocyclales</taxon>
        <taxon>Zoogloeaceae</taxon>
        <taxon>Pseudothauera</taxon>
    </lineage>
</organism>
<gene>
    <name evidence="1" type="ORF">C8261_00485</name>
</gene>
<evidence type="ECO:0000313" key="1">
    <source>
        <dbReference type="EMBL" id="PTD98222.1"/>
    </source>
</evidence>
<sequence length="75" mass="8086">MTAVRAMQAVLAHRSGVCGELQQRRDDALTWMEVYSGIADGAAFEAALADAVVSHRIAALTGSAERHLERFVRCA</sequence>
<protein>
    <submittedName>
        <fullName evidence="1">DUF4936 domain-containing protein</fullName>
    </submittedName>
</protein>
<proteinExistence type="predicted"/>
<dbReference type="InterPro" id="IPR032556">
    <property type="entry name" value="DUF4936"/>
</dbReference>
<dbReference type="Pfam" id="PF16290">
    <property type="entry name" value="DUF4936"/>
    <property type="match status" value="1"/>
</dbReference>
<reference evidence="1 2" key="2">
    <citation type="submission" date="2018-04" db="EMBL/GenBank/DDBJ databases">
        <title>Thauera lacus sp. nov., isolated from an saline lake in Inner Mongolia, China.</title>
        <authorList>
            <person name="Liang Q.-Y."/>
        </authorList>
    </citation>
    <scope>NUCLEOTIDE SEQUENCE [LARGE SCALE GENOMIC DNA]</scope>
    <source>
        <strain evidence="1 2">D20</strain>
    </source>
</reference>
<dbReference type="Proteomes" id="UP000241193">
    <property type="component" value="Unassembled WGS sequence"/>
</dbReference>
<accession>A0A2T4IKC8</accession>
<evidence type="ECO:0000313" key="2">
    <source>
        <dbReference type="Proteomes" id="UP000241193"/>
    </source>
</evidence>
<dbReference type="OrthoDB" id="8527613at2"/>
<dbReference type="EMBL" id="PZKC01000001">
    <property type="protein sequence ID" value="PTD98222.1"/>
    <property type="molecule type" value="Genomic_DNA"/>
</dbReference>
<reference evidence="1 2" key="1">
    <citation type="submission" date="2018-03" db="EMBL/GenBank/DDBJ databases">
        <authorList>
            <person name="Keele B.F."/>
        </authorList>
    </citation>
    <scope>NUCLEOTIDE SEQUENCE [LARGE SCALE GENOMIC DNA]</scope>
    <source>
        <strain evidence="1 2">D20</strain>
    </source>
</reference>
<keyword evidence="2" id="KW-1185">Reference proteome</keyword>
<comment type="caution">
    <text evidence="1">The sequence shown here is derived from an EMBL/GenBank/DDBJ whole genome shotgun (WGS) entry which is preliminary data.</text>
</comment>